<dbReference type="InterPro" id="IPR010404">
    <property type="entry name" value="CpcT/CpeT"/>
</dbReference>
<dbReference type="GO" id="GO:0016829">
    <property type="term" value="F:lyase activity"/>
    <property type="evidence" value="ECO:0007669"/>
    <property type="project" value="InterPro"/>
</dbReference>
<protein>
    <submittedName>
        <fullName evidence="1">Uncharacterized protein</fullName>
    </submittedName>
</protein>
<reference evidence="1" key="1">
    <citation type="submission" date="2014-12" db="EMBL/GenBank/DDBJ databases">
        <title>Insight into the proteome of Arion vulgaris.</title>
        <authorList>
            <person name="Aradska J."/>
            <person name="Bulat T."/>
            <person name="Smidak R."/>
            <person name="Sarate P."/>
            <person name="Gangsoo J."/>
            <person name="Sialana F."/>
            <person name="Bilban M."/>
            <person name="Lubec G."/>
        </authorList>
    </citation>
    <scope>NUCLEOTIDE SEQUENCE</scope>
    <source>
        <tissue evidence="1">Skin</tissue>
    </source>
</reference>
<gene>
    <name evidence="1" type="primary">ORF113893</name>
</gene>
<dbReference type="EMBL" id="HACG01032289">
    <property type="protein sequence ID" value="CEK79154.1"/>
    <property type="molecule type" value="Transcribed_RNA"/>
</dbReference>
<dbReference type="Pfam" id="PF06206">
    <property type="entry name" value="CpeT"/>
    <property type="match status" value="1"/>
</dbReference>
<feature type="non-terminal residue" evidence="1">
    <location>
        <position position="1"/>
    </location>
</feature>
<dbReference type="AlphaFoldDB" id="A0A0B7ADS8"/>
<organism evidence="1">
    <name type="scientific">Arion vulgaris</name>
    <dbReference type="NCBI Taxonomy" id="1028688"/>
    <lineage>
        <taxon>Eukaryota</taxon>
        <taxon>Metazoa</taxon>
        <taxon>Spiralia</taxon>
        <taxon>Lophotrochozoa</taxon>
        <taxon>Mollusca</taxon>
        <taxon>Gastropoda</taxon>
        <taxon>Heterobranchia</taxon>
        <taxon>Euthyneura</taxon>
        <taxon>Panpulmonata</taxon>
        <taxon>Eupulmonata</taxon>
        <taxon>Stylommatophora</taxon>
        <taxon>Helicina</taxon>
        <taxon>Arionoidea</taxon>
        <taxon>Arionidae</taxon>
        <taxon>Arion</taxon>
    </lineage>
</organism>
<name>A0A0B7ADS8_9EUPU</name>
<evidence type="ECO:0000313" key="1">
    <source>
        <dbReference type="EMBL" id="CEK79154.1"/>
    </source>
</evidence>
<proteinExistence type="predicted"/>
<sequence length="242" mass="27153">FRLCNLHPDLFVTLTTTTVMMSVKACLVSLLACLVMHTLVECQDLPTSILDLQTLFNGDWDNKDQVRKGLTYCELYQIRLVPLDILALRPAATFFAEGAWNGTVIVLVVGVVSQNVDGSIAMTRYNFTDITKYKPGQFDPNDLANITFADLHGDKTCTATYEFVGRTDIVGEWSDCRHEYTDLKHPQYFEMINCDHFTVGITKGMSEAPTRVPNLLSHSEPRYPLVRAPATYVSPCDKKSSE</sequence>
<dbReference type="InterPro" id="IPR038672">
    <property type="entry name" value="CpcT/CpeT_sf"/>
</dbReference>
<accession>A0A0B7ADS8</accession>
<dbReference type="Gene3D" id="2.40.128.590">
    <property type="entry name" value="CpcT/CpeT domain"/>
    <property type="match status" value="1"/>
</dbReference>